<name>A0AAV9W8A6_9PEZI</name>
<evidence type="ECO:0000256" key="11">
    <source>
        <dbReference type="RuleBase" id="RU368082"/>
    </source>
</evidence>
<proteinExistence type="inferred from homology"/>
<dbReference type="GO" id="GO:0048288">
    <property type="term" value="P:nuclear membrane fusion involved in karyogamy"/>
    <property type="evidence" value="ECO:0007669"/>
    <property type="project" value="UniProtKB-UniRule"/>
</dbReference>
<keyword evidence="8 11" id="KW-0472">Membrane</keyword>
<keyword evidence="10 11" id="KW-0539">Nucleus</keyword>
<evidence type="ECO:0000256" key="2">
    <source>
        <dbReference type="ARBA" id="ARBA00010473"/>
    </source>
</evidence>
<comment type="subcellular location">
    <subcellularLocation>
        <location evidence="11">Endoplasmic reticulum membrane</location>
    </subcellularLocation>
    <subcellularLocation>
        <location evidence="11">Nucleus membrane</location>
    </subcellularLocation>
</comment>
<gene>
    <name evidence="13" type="ORF">TWF481_008192</name>
</gene>
<dbReference type="EMBL" id="JAVHJL010000005">
    <property type="protein sequence ID" value="KAK6503159.1"/>
    <property type="molecule type" value="Genomic_DNA"/>
</dbReference>
<sequence length="531" mass="59292">MITMVNLATLLWVLWIIGSFPRMAEASTIVSPMNMENDAINAAIHPLESLISSHKRSKGYEDSLALINSLNLPHSCLYSSLTESIIAKCSTSPTVLDGEEKNFFATKLAICELSSANIDYPRDCRGNIQSSKDLNRCIKKLESRPQWWTSWSNCIQSVGVICQAVREEAERDTTTENILRLYRNITVLHHQLENQIVSSINLQTSSIEKSSQASKMAHQKVLTLIKDMDALIKHTLLMHECLTEFKTAMAKVNRVQLARETELVRQKVALDEQSHTQEKALLRISTTISRIFETLDGYDDVLAAKKIADEIKRHEAFQQMALAVRTTTDETVKAIKSSMEALHELSADAATKANTVLLRIVQHGKVVDRTADKFNSLANTHEKISQSMLIQEESAARQLENVAHHATLFNNTFLNAIAESTGYLEKLAEYRNGHLNAMGALPGFAWVSTYLPVLVSILVVLDRKRSAIAIIFFSAVYIFCLTHPFESTSGPDGSEGDGMGAGGLLIDAGNNQYRWLHACTTKIMGYIRFFW</sequence>
<dbReference type="PANTHER" id="PTHR28012">
    <property type="entry name" value="NUCLEAR FUSION PROTEIN KAR5"/>
    <property type="match status" value="1"/>
</dbReference>
<feature type="transmembrane region" description="Helical" evidence="11">
    <location>
        <begin position="443"/>
        <end position="461"/>
    </location>
</feature>
<keyword evidence="6 11" id="KW-0256">Endoplasmic reticulum</keyword>
<evidence type="ECO:0000256" key="6">
    <source>
        <dbReference type="ARBA" id="ARBA00022824"/>
    </source>
</evidence>
<organism evidence="13 14">
    <name type="scientific">Arthrobotrys musiformis</name>
    <dbReference type="NCBI Taxonomy" id="47236"/>
    <lineage>
        <taxon>Eukaryota</taxon>
        <taxon>Fungi</taxon>
        <taxon>Dikarya</taxon>
        <taxon>Ascomycota</taxon>
        <taxon>Pezizomycotina</taxon>
        <taxon>Orbiliomycetes</taxon>
        <taxon>Orbiliales</taxon>
        <taxon>Orbiliaceae</taxon>
        <taxon>Arthrobotrys</taxon>
    </lineage>
</organism>
<evidence type="ECO:0000313" key="14">
    <source>
        <dbReference type="Proteomes" id="UP001370758"/>
    </source>
</evidence>
<feature type="signal peptide" evidence="12">
    <location>
        <begin position="1"/>
        <end position="26"/>
    </location>
</feature>
<dbReference type="AlphaFoldDB" id="A0AAV9W8A6"/>
<feature type="chain" id="PRO_5043463113" description="Nuclear fusion protein KAR5" evidence="12">
    <location>
        <begin position="27"/>
        <end position="531"/>
    </location>
</feature>
<evidence type="ECO:0000256" key="5">
    <source>
        <dbReference type="ARBA" id="ARBA00022729"/>
    </source>
</evidence>
<protein>
    <recommendedName>
        <fullName evidence="15">Nuclear fusion protein KAR5</fullName>
    </recommendedName>
</protein>
<comment type="function">
    <text evidence="1 11">Required for nuclear membrane fusion during karyogamy.</text>
</comment>
<evidence type="ECO:0000256" key="12">
    <source>
        <dbReference type="SAM" id="SignalP"/>
    </source>
</evidence>
<keyword evidence="3 11" id="KW-0415">Karyogamy</keyword>
<keyword evidence="5 11" id="KW-0732">Signal</keyword>
<evidence type="ECO:0000256" key="7">
    <source>
        <dbReference type="ARBA" id="ARBA00022989"/>
    </source>
</evidence>
<dbReference type="GO" id="GO:0031965">
    <property type="term" value="C:nuclear membrane"/>
    <property type="evidence" value="ECO:0007669"/>
    <property type="project" value="UniProtKB-SubCell"/>
</dbReference>
<evidence type="ECO:0008006" key="15">
    <source>
        <dbReference type="Google" id="ProtNLM"/>
    </source>
</evidence>
<dbReference type="Proteomes" id="UP001370758">
    <property type="component" value="Unassembled WGS sequence"/>
</dbReference>
<keyword evidence="4 11" id="KW-0812">Transmembrane</keyword>
<dbReference type="InterPro" id="IPR007292">
    <property type="entry name" value="Nuclear_fusion_Kar5"/>
</dbReference>
<dbReference type="GO" id="GO:0005789">
    <property type="term" value="C:endoplasmic reticulum membrane"/>
    <property type="evidence" value="ECO:0007669"/>
    <property type="project" value="UniProtKB-SubCell"/>
</dbReference>
<comment type="similarity">
    <text evidence="2 11">Belongs to the KAR5 family.</text>
</comment>
<keyword evidence="7 11" id="KW-1133">Transmembrane helix</keyword>
<keyword evidence="9" id="KW-0325">Glycoprotein</keyword>
<evidence type="ECO:0000256" key="3">
    <source>
        <dbReference type="ARBA" id="ARBA00022459"/>
    </source>
</evidence>
<feature type="transmembrane region" description="Helical" evidence="11">
    <location>
        <begin position="468"/>
        <end position="485"/>
    </location>
</feature>
<evidence type="ECO:0000256" key="10">
    <source>
        <dbReference type="ARBA" id="ARBA00023242"/>
    </source>
</evidence>
<accession>A0AAV9W8A6</accession>
<evidence type="ECO:0000256" key="4">
    <source>
        <dbReference type="ARBA" id="ARBA00022692"/>
    </source>
</evidence>
<dbReference type="Pfam" id="PF04163">
    <property type="entry name" value="Tht1"/>
    <property type="match status" value="1"/>
</dbReference>
<comment type="caution">
    <text evidence="13">The sequence shown here is derived from an EMBL/GenBank/DDBJ whole genome shotgun (WGS) entry which is preliminary data.</text>
</comment>
<evidence type="ECO:0000256" key="9">
    <source>
        <dbReference type="ARBA" id="ARBA00023180"/>
    </source>
</evidence>
<evidence type="ECO:0000256" key="1">
    <source>
        <dbReference type="ARBA" id="ARBA00003389"/>
    </source>
</evidence>
<dbReference type="PANTHER" id="PTHR28012:SF1">
    <property type="entry name" value="NUCLEAR FUSION PROTEIN KAR5"/>
    <property type="match status" value="1"/>
</dbReference>
<evidence type="ECO:0000313" key="13">
    <source>
        <dbReference type="EMBL" id="KAK6503159.1"/>
    </source>
</evidence>
<keyword evidence="14" id="KW-1185">Reference proteome</keyword>
<reference evidence="13 14" key="1">
    <citation type="submission" date="2023-08" db="EMBL/GenBank/DDBJ databases">
        <authorList>
            <person name="Palmer J.M."/>
        </authorList>
    </citation>
    <scope>NUCLEOTIDE SEQUENCE [LARGE SCALE GENOMIC DNA]</scope>
    <source>
        <strain evidence="13 14">TWF481</strain>
    </source>
</reference>
<dbReference type="GO" id="GO:0000742">
    <property type="term" value="P:karyogamy involved in conjugation with cellular fusion"/>
    <property type="evidence" value="ECO:0007669"/>
    <property type="project" value="UniProtKB-UniRule"/>
</dbReference>
<evidence type="ECO:0000256" key="8">
    <source>
        <dbReference type="ARBA" id="ARBA00023136"/>
    </source>
</evidence>